<keyword evidence="3" id="KW-1185">Reference proteome</keyword>
<comment type="caution">
    <text evidence="2">The sequence shown here is derived from an EMBL/GenBank/DDBJ whole genome shotgun (WGS) entry which is preliminary data.</text>
</comment>
<dbReference type="InterPro" id="IPR045958">
    <property type="entry name" value="DUF6378"/>
</dbReference>
<reference evidence="2 3" key="1">
    <citation type="submission" date="2019-02" db="EMBL/GenBank/DDBJ databases">
        <title>WGS of Pseudoxanthomonas species novum from clinical isolates.</title>
        <authorList>
            <person name="Bernier A.-M."/>
            <person name="Bernard K."/>
            <person name="Vachon A."/>
        </authorList>
    </citation>
    <scope>NUCLEOTIDE SEQUENCE [LARGE SCALE GENOMIC DNA]</scope>
    <source>
        <strain evidence="3">NML 170316</strain>
    </source>
</reference>
<proteinExistence type="predicted"/>
<sequence>MTDPERRWAILPSPAETILRNAAAAIEQRAAQRDLQDGERSMARTVAAFNALTGGSLSERDGWIFMAVLKAARATAGAHQLDDYTDGAAYFALAGECAERAA</sequence>
<evidence type="ECO:0000259" key="1">
    <source>
        <dbReference type="Pfam" id="PF19905"/>
    </source>
</evidence>
<organism evidence="2 3">
    <name type="scientific">Pseudoxanthomonas winnipegensis</name>
    <dbReference type="NCBI Taxonomy" id="2480810"/>
    <lineage>
        <taxon>Bacteria</taxon>
        <taxon>Pseudomonadati</taxon>
        <taxon>Pseudomonadota</taxon>
        <taxon>Gammaproteobacteria</taxon>
        <taxon>Lysobacterales</taxon>
        <taxon>Lysobacteraceae</taxon>
        <taxon>Pseudoxanthomonas</taxon>
    </lineage>
</organism>
<gene>
    <name evidence="2" type="ORF">EA658_13880</name>
</gene>
<dbReference type="Proteomes" id="UP000293089">
    <property type="component" value="Unassembled WGS sequence"/>
</dbReference>
<protein>
    <recommendedName>
        <fullName evidence="1">DUF6378 domain-containing protein</fullName>
    </recommendedName>
</protein>
<evidence type="ECO:0000313" key="2">
    <source>
        <dbReference type="EMBL" id="TAA18737.1"/>
    </source>
</evidence>
<dbReference type="EMBL" id="SHME01000004">
    <property type="protein sequence ID" value="TAA18737.1"/>
    <property type="molecule type" value="Genomic_DNA"/>
</dbReference>
<dbReference type="Pfam" id="PF19905">
    <property type="entry name" value="DUF6378"/>
    <property type="match status" value="1"/>
</dbReference>
<feature type="domain" description="DUF6378" evidence="1">
    <location>
        <begin position="18"/>
        <end position="98"/>
    </location>
</feature>
<accession>A0ABY1WCL0</accession>
<evidence type="ECO:0000313" key="3">
    <source>
        <dbReference type="Proteomes" id="UP000293089"/>
    </source>
</evidence>
<name>A0ABY1WCL0_9GAMM</name>